<organism evidence="2 3">
    <name type="scientific">Schaedlerella arabinosiphila</name>
    <dbReference type="NCBI Taxonomy" id="2044587"/>
    <lineage>
        <taxon>Bacteria</taxon>
        <taxon>Bacillati</taxon>
        <taxon>Bacillota</taxon>
        <taxon>Clostridia</taxon>
        <taxon>Lachnospirales</taxon>
        <taxon>Lachnospiraceae</taxon>
        <taxon>Schaedlerella</taxon>
    </lineage>
</organism>
<reference evidence="2 3" key="1">
    <citation type="submission" date="2019-07" db="EMBL/GenBank/DDBJ databases">
        <title>Draft genome sequences of 15 bacterial species constituting the stable defined intestinal microbiota of the GM15 gnotobiotic mouse model.</title>
        <authorList>
            <person name="Elie C."/>
            <person name="Mathieu A."/>
            <person name="Saliou A."/>
            <person name="Darnaud M."/>
            <person name="Leulier F."/>
            <person name="Tamellini A."/>
        </authorList>
    </citation>
    <scope>NUCLEOTIDE SEQUENCE [LARGE SCALE GENOMIC DNA]</scope>
    <source>
        <strain evidence="3">ASF 502</strain>
    </source>
</reference>
<dbReference type="RefSeq" id="WP_162205540.1">
    <property type="nucleotide sequence ID" value="NZ_VIRB01000061.1"/>
</dbReference>
<evidence type="ECO:0000313" key="2">
    <source>
        <dbReference type="EMBL" id="NDO68937.1"/>
    </source>
</evidence>
<dbReference type="SUPFAM" id="SSF51735">
    <property type="entry name" value="NAD(P)-binding Rossmann-fold domains"/>
    <property type="match status" value="1"/>
</dbReference>
<dbReference type="EMBL" id="VIRB01000061">
    <property type="protein sequence ID" value="NDO68937.1"/>
    <property type="molecule type" value="Genomic_DNA"/>
</dbReference>
<protein>
    <recommendedName>
        <fullName evidence="1">Saccharopine dehydrogenase NADP binding domain-containing protein</fullName>
    </recommendedName>
</protein>
<proteinExistence type="predicted"/>
<dbReference type="Proteomes" id="UP000474104">
    <property type="component" value="Unassembled WGS sequence"/>
</dbReference>
<name>A0A9X5CA53_9FIRM</name>
<dbReference type="AlphaFoldDB" id="A0A9X5CA53"/>
<sequence length="394" mass="44118">MKTLQNRLCIIEDHVKNNNITVMIIGLGSVGTYLLDYLASRNDEAIKVVVVGRNRDKMEKNVNIVRVAALIRGLNKTMIEIQDGVELTDASSIQAAIEKYTPDFIVNASRAYPGLKYGSISWANVRAYGIWTPLAIRFTKNVMEACDKADTDAVVINTSYSDAVIPWLKSTGKAYPDFGSGNMNHLIPRIKFAVAEMLKVKDFWNVDVMFAAGHFHDVCISKEGQAEGVELPLKVYYRDEEQALDHNYIFSRCKIVMPVDAQRNMMNASSNYGIIDAVISAIRAGENKRIFTPGVFGEIGCYPVVIGYRGDKLDAWIDESVFSYEEMNKANRISMALDGVEDIKDGTLIYTDYLIEKTKKAFGAELPKTVAYDDIEKTAQFIIDKIILPQTEKK</sequence>
<dbReference type="Pfam" id="PF03435">
    <property type="entry name" value="Sacchrp_dh_NADP"/>
    <property type="match status" value="1"/>
</dbReference>
<gene>
    <name evidence="2" type="ORF">FMM80_09690</name>
</gene>
<comment type="caution">
    <text evidence="2">The sequence shown here is derived from an EMBL/GenBank/DDBJ whole genome shotgun (WGS) entry which is preliminary data.</text>
</comment>
<dbReference type="InterPro" id="IPR005097">
    <property type="entry name" value="Sacchrp_dh_NADP-bd"/>
</dbReference>
<dbReference type="InterPro" id="IPR036291">
    <property type="entry name" value="NAD(P)-bd_dom_sf"/>
</dbReference>
<evidence type="ECO:0000313" key="3">
    <source>
        <dbReference type="Proteomes" id="UP000474104"/>
    </source>
</evidence>
<feature type="domain" description="Saccharopine dehydrogenase NADP binding" evidence="1">
    <location>
        <begin position="22"/>
        <end position="112"/>
    </location>
</feature>
<accession>A0A9X5CA53</accession>
<dbReference type="Gene3D" id="3.40.50.720">
    <property type="entry name" value="NAD(P)-binding Rossmann-like Domain"/>
    <property type="match status" value="1"/>
</dbReference>
<evidence type="ECO:0000259" key="1">
    <source>
        <dbReference type="Pfam" id="PF03435"/>
    </source>
</evidence>